<keyword evidence="2" id="KW-1185">Reference proteome</keyword>
<dbReference type="AlphaFoldDB" id="A0A317KZ14"/>
<gene>
    <name evidence="1" type="ORF">DLJ74_07690</name>
</gene>
<protein>
    <submittedName>
        <fullName evidence="1">Uncharacterized protein</fullName>
    </submittedName>
</protein>
<name>A0A317KZ14_9BACI</name>
<dbReference type="EMBL" id="QGTD01000008">
    <property type="protein sequence ID" value="PWU68324.1"/>
    <property type="molecule type" value="Genomic_DNA"/>
</dbReference>
<dbReference type="Proteomes" id="UP000245624">
    <property type="component" value="Unassembled WGS sequence"/>
</dbReference>
<sequence>MTILTSVAVKDGIVLAADSRVTFTEKNQYGDIISRYVEKDNEYKLFFSKERNIGIGYHGNTHINLKPVSGILMEYVHNSISINQTVEEVSKELHELLKTYNKADICFMICGYDDTNTPKMFVSCKDNYVRKNSEQYPYIAIWEGDHTAVSTKFSRYFPFEKYSLVEGIDFAEKIIEHAIKYENQNGYNPCGGPVDVLVITNRKSYFHQIK</sequence>
<dbReference type="SUPFAM" id="SSF56235">
    <property type="entry name" value="N-terminal nucleophile aminohydrolases (Ntn hydrolases)"/>
    <property type="match status" value="1"/>
</dbReference>
<evidence type="ECO:0000313" key="2">
    <source>
        <dbReference type="Proteomes" id="UP000245624"/>
    </source>
</evidence>
<accession>A0A317KZ14</accession>
<evidence type="ECO:0000313" key="1">
    <source>
        <dbReference type="EMBL" id="PWU68324.1"/>
    </source>
</evidence>
<dbReference type="CDD" id="cd01901">
    <property type="entry name" value="Ntn_hydrolase"/>
    <property type="match status" value="1"/>
</dbReference>
<dbReference type="Gene3D" id="3.60.20.10">
    <property type="entry name" value="Glutamine Phosphoribosylpyrophosphate, subunit 1, domain 1"/>
    <property type="match status" value="1"/>
</dbReference>
<comment type="caution">
    <text evidence="1">The sequence shown here is derived from an EMBL/GenBank/DDBJ whole genome shotgun (WGS) entry which is preliminary data.</text>
</comment>
<organism evidence="1 2">
    <name type="scientific">Gracilibacillus dipsosauri</name>
    <dbReference type="NCBI Taxonomy" id="178340"/>
    <lineage>
        <taxon>Bacteria</taxon>
        <taxon>Bacillati</taxon>
        <taxon>Bacillota</taxon>
        <taxon>Bacilli</taxon>
        <taxon>Bacillales</taxon>
        <taxon>Bacillaceae</taxon>
        <taxon>Gracilibacillus</taxon>
    </lineage>
</organism>
<dbReference type="RefSeq" id="WP_109984038.1">
    <property type="nucleotide sequence ID" value="NZ_QGTD01000008.1"/>
</dbReference>
<proteinExistence type="predicted"/>
<dbReference type="InterPro" id="IPR029055">
    <property type="entry name" value="Ntn_hydrolases_N"/>
</dbReference>
<reference evidence="1 2" key="1">
    <citation type="submission" date="2018-05" db="EMBL/GenBank/DDBJ databases">
        <title>Genomic analysis of Gracilibacillus dipsosauri DD1 reveals novel features of a salt-tolerant amylase.</title>
        <authorList>
            <person name="Deutch C.E."/>
            <person name="Yang S."/>
        </authorList>
    </citation>
    <scope>NUCLEOTIDE SEQUENCE [LARGE SCALE GENOMIC DNA]</scope>
    <source>
        <strain evidence="1 2">DD1</strain>
    </source>
</reference>
<dbReference type="OrthoDB" id="2845550at2"/>